<dbReference type="HOGENOM" id="CLU_033858_2_3_1"/>
<sequence length="203" mass="22080">MAHRRKPAAPSYAQLFGDGSGTSSSGPSSSDAVPDSQTSQRVFSSPPLPPQMPPPPPPAAAPQPVLEGAVHPDLRVPSYAPFARYTVENPAWTGGFGANNRVSQSVSATIKGYYDGAYPNWSKTPNHVKITWFKCFAMKARMDSQQVRLDSLKDLLDVMAVGNPTMQRMLSERRAALGLPVRDPQESDPTHQQPSNPTNYFED</sequence>
<feature type="compositionally biased region" description="Polar residues" evidence="1">
    <location>
        <begin position="190"/>
        <end position="203"/>
    </location>
</feature>
<reference evidence="2" key="2">
    <citation type="submission" date="2015-03" db="UniProtKB">
        <authorList>
            <consortium name="EnsemblPlants"/>
        </authorList>
    </citation>
    <scope>IDENTIFICATION</scope>
</reference>
<feature type="region of interest" description="Disordered" evidence="1">
    <location>
        <begin position="1"/>
        <end position="65"/>
    </location>
</feature>
<dbReference type="Gramene" id="Bo9g169980.1">
    <property type="protein sequence ID" value="Bo9g169980.1"/>
    <property type="gene ID" value="Bo9g169980"/>
</dbReference>
<proteinExistence type="predicted"/>
<name>A0A0D3EG51_BRAOL</name>
<accession>A0A0D3EG51</accession>
<reference evidence="2 3" key="1">
    <citation type="journal article" date="2014" name="Genome Biol.">
        <title>Transcriptome and methylome profiling reveals relics of genome dominance in the mesopolyploid Brassica oleracea.</title>
        <authorList>
            <person name="Parkin I.A."/>
            <person name="Koh C."/>
            <person name="Tang H."/>
            <person name="Robinson S.J."/>
            <person name="Kagale S."/>
            <person name="Clarke W.E."/>
            <person name="Town C.D."/>
            <person name="Nixon J."/>
            <person name="Krishnakumar V."/>
            <person name="Bidwell S.L."/>
            <person name="Denoeud F."/>
            <person name="Belcram H."/>
            <person name="Links M.G."/>
            <person name="Just J."/>
            <person name="Clarke C."/>
            <person name="Bender T."/>
            <person name="Huebert T."/>
            <person name="Mason A.S."/>
            <person name="Pires J.C."/>
            <person name="Barker G."/>
            <person name="Moore J."/>
            <person name="Walley P.G."/>
            <person name="Manoli S."/>
            <person name="Batley J."/>
            <person name="Edwards D."/>
            <person name="Nelson M.N."/>
            <person name="Wang X."/>
            <person name="Paterson A.H."/>
            <person name="King G."/>
            <person name="Bancroft I."/>
            <person name="Chalhoub B."/>
            <person name="Sharpe A.G."/>
        </authorList>
    </citation>
    <scope>NUCLEOTIDE SEQUENCE</scope>
    <source>
        <strain evidence="2 3">cv. TO1000</strain>
    </source>
</reference>
<organism evidence="2 3">
    <name type="scientific">Brassica oleracea var. oleracea</name>
    <dbReference type="NCBI Taxonomy" id="109376"/>
    <lineage>
        <taxon>Eukaryota</taxon>
        <taxon>Viridiplantae</taxon>
        <taxon>Streptophyta</taxon>
        <taxon>Embryophyta</taxon>
        <taxon>Tracheophyta</taxon>
        <taxon>Spermatophyta</taxon>
        <taxon>Magnoliopsida</taxon>
        <taxon>eudicotyledons</taxon>
        <taxon>Gunneridae</taxon>
        <taxon>Pentapetalae</taxon>
        <taxon>rosids</taxon>
        <taxon>malvids</taxon>
        <taxon>Brassicales</taxon>
        <taxon>Brassicaceae</taxon>
        <taxon>Brassiceae</taxon>
        <taxon>Brassica</taxon>
    </lineage>
</organism>
<feature type="region of interest" description="Disordered" evidence="1">
    <location>
        <begin position="175"/>
        <end position="203"/>
    </location>
</feature>
<dbReference type="EnsemblPlants" id="Bo9g169980.1">
    <property type="protein sequence ID" value="Bo9g169980.1"/>
    <property type="gene ID" value="Bo9g169980"/>
</dbReference>
<evidence type="ECO:0000313" key="3">
    <source>
        <dbReference type="Proteomes" id="UP000032141"/>
    </source>
</evidence>
<feature type="compositionally biased region" description="Low complexity" evidence="1">
    <location>
        <begin position="21"/>
        <end position="36"/>
    </location>
</feature>
<keyword evidence="3" id="KW-1185">Reference proteome</keyword>
<feature type="compositionally biased region" description="Pro residues" evidence="1">
    <location>
        <begin position="46"/>
        <end position="61"/>
    </location>
</feature>
<dbReference type="Proteomes" id="UP000032141">
    <property type="component" value="Chromosome C9"/>
</dbReference>
<evidence type="ECO:0000313" key="2">
    <source>
        <dbReference type="EnsemblPlants" id="Bo9g169980.1"/>
    </source>
</evidence>
<evidence type="ECO:0000256" key="1">
    <source>
        <dbReference type="SAM" id="MobiDB-lite"/>
    </source>
</evidence>
<protein>
    <submittedName>
        <fullName evidence="2">Uncharacterized protein</fullName>
    </submittedName>
</protein>
<dbReference type="AlphaFoldDB" id="A0A0D3EG51"/>